<dbReference type="KEGG" id="nmv:NITMOv2_3715"/>
<proteinExistence type="predicted"/>
<dbReference type="EMBL" id="CP011801">
    <property type="protein sequence ID" value="ALA60107.1"/>
    <property type="molecule type" value="Genomic_DNA"/>
</dbReference>
<organism evidence="2 3">
    <name type="scientific">Nitrospira moscoviensis</name>
    <dbReference type="NCBI Taxonomy" id="42253"/>
    <lineage>
        <taxon>Bacteria</taxon>
        <taxon>Pseudomonadati</taxon>
        <taxon>Nitrospirota</taxon>
        <taxon>Nitrospiria</taxon>
        <taxon>Nitrospirales</taxon>
        <taxon>Nitrospiraceae</taxon>
        <taxon>Nitrospira</taxon>
    </lineage>
</organism>
<sequence>MVLGDLPYLFVFIPDGTSGAAHRGQHPRRGPWDRPPLIAVIATTNPPARTMPPSRRRRVRARCR</sequence>
<feature type="compositionally biased region" description="Basic residues" evidence="1">
    <location>
        <begin position="54"/>
        <end position="64"/>
    </location>
</feature>
<dbReference type="AlphaFoldDB" id="A0A0K2GHK0"/>
<protein>
    <submittedName>
        <fullName evidence="2">Uncharacterized protein</fullName>
    </submittedName>
</protein>
<feature type="region of interest" description="Disordered" evidence="1">
    <location>
        <begin position="44"/>
        <end position="64"/>
    </location>
</feature>
<keyword evidence="3" id="KW-1185">Reference proteome</keyword>
<dbReference type="STRING" id="42253.NITMOv2_3715"/>
<evidence type="ECO:0000313" key="2">
    <source>
        <dbReference type="EMBL" id="ALA60107.1"/>
    </source>
</evidence>
<reference evidence="2 3" key="1">
    <citation type="journal article" date="2015" name="Proc. Natl. Acad. Sci. U.S.A.">
        <title>Expanded metabolic versatility of ubiquitous nitrite-oxidizing bacteria from the genus Nitrospira.</title>
        <authorList>
            <person name="Koch H."/>
            <person name="Lucker S."/>
            <person name="Albertsen M."/>
            <person name="Kitzinger K."/>
            <person name="Herbold C."/>
            <person name="Spieck E."/>
            <person name="Nielsen P.H."/>
            <person name="Wagner M."/>
            <person name="Daims H."/>
        </authorList>
    </citation>
    <scope>NUCLEOTIDE SEQUENCE [LARGE SCALE GENOMIC DNA]</scope>
    <source>
        <strain evidence="2 3">NSP M-1</strain>
    </source>
</reference>
<evidence type="ECO:0000313" key="3">
    <source>
        <dbReference type="Proteomes" id="UP000069205"/>
    </source>
</evidence>
<dbReference type="Proteomes" id="UP000069205">
    <property type="component" value="Chromosome"/>
</dbReference>
<evidence type="ECO:0000256" key="1">
    <source>
        <dbReference type="SAM" id="MobiDB-lite"/>
    </source>
</evidence>
<dbReference type="PATRIC" id="fig|42253.5.peg.3666"/>
<gene>
    <name evidence="2" type="ORF">NITMOv2_3715</name>
</gene>
<accession>A0A0K2GHK0</accession>
<name>A0A0K2GHK0_NITMO</name>